<keyword evidence="2" id="KW-1185">Reference proteome</keyword>
<reference evidence="1 2" key="1">
    <citation type="submission" date="2020-07" db="EMBL/GenBank/DDBJ databases">
        <title>Genomic Encyclopedia of Type Strains, Phase IV (KMG-V): Genome sequencing to study the core and pangenomes of soil and plant-associated prokaryotes.</title>
        <authorList>
            <person name="Whitman W."/>
        </authorList>
    </citation>
    <scope>NUCLEOTIDE SEQUENCE [LARGE SCALE GENOMIC DNA]</scope>
    <source>
        <strain evidence="1 2">AN3</strain>
    </source>
</reference>
<evidence type="ECO:0000313" key="2">
    <source>
        <dbReference type="Proteomes" id="UP000549052"/>
    </source>
</evidence>
<gene>
    <name evidence="1" type="ORF">FHW16_001126</name>
</gene>
<evidence type="ECO:0000313" key="1">
    <source>
        <dbReference type="EMBL" id="MBA8877444.1"/>
    </source>
</evidence>
<dbReference type="AlphaFoldDB" id="A0A839EIS4"/>
<proteinExistence type="predicted"/>
<name>A0A839EIS4_9HYPH</name>
<sequence length="53" mass="6175">MLNSRSYAGITRIRFKGPARRYLSTVQCPPRNKVMMERRKNKVNRAAFAGVNY</sequence>
<dbReference type="Proteomes" id="UP000549052">
    <property type="component" value="Unassembled WGS sequence"/>
</dbReference>
<protein>
    <submittedName>
        <fullName evidence="1">Uncharacterized protein</fullName>
    </submittedName>
</protein>
<accession>A0A839EIS4</accession>
<dbReference type="EMBL" id="JACGXN010000001">
    <property type="protein sequence ID" value="MBA8877444.1"/>
    <property type="molecule type" value="Genomic_DNA"/>
</dbReference>
<comment type="caution">
    <text evidence="1">The sequence shown here is derived from an EMBL/GenBank/DDBJ whole genome shotgun (WGS) entry which is preliminary data.</text>
</comment>
<organism evidence="1 2">
    <name type="scientific">Phyllobacterium myrsinacearum</name>
    <dbReference type="NCBI Taxonomy" id="28101"/>
    <lineage>
        <taxon>Bacteria</taxon>
        <taxon>Pseudomonadati</taxon>
        <taxon>Pseudomonadota</taxon>
        <taxon>Alphaproteobacteria</taxon>
        <taxon>Hyphomicrobiales</taxon>
        <taxon>Phyllobacteriaceae</taxon>
        <taxon>Phyllobacterium</taxon>
    </lineage>
</organism>